<organism evidence="2 3">
    <name type="scientific">Halobacteriovorax marinus</name>
    <dbReference type="NCBI Taxonomy" id="97084"/>
    <lineage>
        <taxon>Bacteria</taxon>
        <taxon>Pseudomonadati</taxon>
        <taxon>Bdellovibrionota</taxon>
        <taxon>Bacteriovoracia</taxon>
        <taxon>Bacteriovoracales</taxon>
        <taxon>Halobacteriovoraceae</taxon>
        <taxon>Halobacteriovorax</taxon>
    </lineage>
</organism>
<proteinExistence type="inferred from homology"/>
<reference evidence="3" key="1">
    <citation type="journal article" date="2017" name="Proc. Natl. Acad. Sci. U.S.A.">
        <title>Simulation of Deepwater Horizon oil plume reveals substrate specialization within a complex community of hydrocarbon-degraders.</title>
        <authorList>
            <person name="Hu P."/>
            <person name="Dubinsky E.A."/>
            <person name="Probst A.J."/>
            <person name="Wang J."/>
            <person name="Sieber C.M.K."/>
            <person name="Tom L.M."/>
            <person name="Gardinali P."/>
            <person name="Banfield J.F."/>
            <person name="Atlas R.M."/>
            <person name="Andersen G.L."/>
        </authorList>
    </citation>
    <scope>NUCLEOTIDE SEQUENCE [LARGE SCALE GENOMIC DNA]</scope>
</reference>
<sequence length="252" mass="28571">MLVIVSPAKKLDFESAAPVDTHVMPKFLTKSKKLISDLKKCTPSEISKLMKLSTTLTDLNVERYKKFKAPFTLKNAKQAVFAFKGDTYVGLDAETLSTSQIKYAQDHLRILSGLYGILSPLELIQPYRLEMGTRFPCNGNKNLYEYWKEDLTAEINSLIKKEEILLNCASVEYSSAVDFKNVAATIITPVFKQQKGDEFKVVGLFAKRARGMMARFVIENKVTTVAELKKFKMDGYKFSKSMSENNELVFTR</sequence>
<dbReference type="GO" id="GO:0033194">
    <property type="term" value="P:response to hydroperoxide"/>
    <property type="evidence" value="ECO:0007669"/>
    <property type="project" value="TreeGrafter"/>
</dbReference>
<dbReference type="AlphaFoldDB" id="A0A1Y5FAI6"/>
<dbReference type="NCBIfam" id="NF002542">
    <property type="entry name" value="PRK02101.1-3"/>
    <property type="match status" value="1"/>
</dbReference>
<gene>
    <name evidence="2" type="ORF">A9Q84_15915</name>
</gene>
<dbReference type="EMBL" id="MAAO01000008">
    <property type="protein sequence ID" value="OUR95322.1"/>
    <property type="molecule type" value="Genomic_DNA"/>
</dbReference>
<dbReference type="HAMAP" id="MF_00652">
    <property type="entry name" value="UPF0246"/>
    <property type="match status" value="1"/>
</dbReference>
<evidence type="ECO:0000313" key="2">
    <source>
        <dbReference type="EMBL" id="OUR95322.1"/>
    </source>
</evidence>
<evidence type="ECO:0000313" key="3">
    <source>
        <dbReference type="Proteomes" id="UP000196531"/>
    </source>
</evidence>
<comment type="similarity">
    <text evidence="1">Belongs to the UPF0246 family.</text>
</comment>
<dbReference type="GO" id="GO:0005829">
    <property type="term" value="C:cytosol"/>
    <property type="evidence" value="ECO:0007669"/>
    <property type="project" value="TreeGrafter"/>
</dbReference>
<evidence type="ECO:0000256" key="1">
    <source>
        <dbReference type="HAMAP-Rule" id="MF_00652"/>
    </source>
</evidence>
<dbReference type="InterPro" id="IPR005583">
    <property type="entry name" value="YaaA"/>
</dbReference>
<dbReference type="Pfam" id="PF03883">
    <property type="entry name" value="H2O2_YaaD"/>
    <property type="match status" value="1"/>
</dbReference>
<name>A0A1Y5FAI6_9BACT</name>
<comment type="caution">
    <text evidence="2">The sequence shown here is derived from an EMBL/GenBank/DDBJ whole genome shotgun (WGS) entry which is preliminary data.</text>
</comment>
<dbReference type="Proteomes" id="UP000196531">
    <property type="component" value="Unassembled WGS sequence"/>
</dbReference>
<dbReference type="PANTHER" id="PTHR30283">
    <property type="entry name" value="PEROXIDE STRESS RESPONSE PROTEIN YAAA"/>
    <property type="match status" value="1"/>
</dbReference>
<accession>A0A1Y5FAI6</accession>
<protein>
    <recommendedName>
        <fullName evidence="1">UPF0246 protein A9Q84_15915</fullName>
    </recommendedName>
</protein>
<dbReference type="PANTHER" id="PTHR30283:SF4">
    <property type="entry name" value="PEROXIDE STRESS RESISTANCE PROTEIN YAAA"/>
    <property type="match status" value="1"/>
</dbReference>